<evidence type="ECO:0000256" key="6">
    <source>
        <dbReference type="HAMAP-Rule" id="MF_00838"/>
    </source>
</evidence>
<dbReference type="NCBIfam" id="NF038328">
    <property type="entry name" value="c-di-AMP_CdaS"/>
    <property type="match status" value="1"/>
</dbReference>
<keyword evidence="5 6" id="KW-0067">ATP-binding</keyword>
<keyword evidence="3 6" id="KW-0548">Nucleotidyltransferase</keyword>
<comment type="catalytic activity">
    <reaction evidence="1 6">
        <text>2 ATP = 3',3'-c-di-AMP + 2 diphosphate</text>
        <dbReference type="Rhea" id="RHEA:35655"/>
        <dbReference type="ChEBI" id="CHEBI:30616"/>
        <dbReference type="ChEBI" id="CHEBI:33019"/>
        <dbReference type="ChEBI" id="CHEBI:71500"/>
        <dbReference type="EC" id="2.7.7.85"/>
    </reaction>
</comment>
<comment type="function">
    <text evidence="6">Catalyzes the condensation of 2 ATP molecules into cyclic di-AMP (c-di-AMP), a second messenger used to regulate differing processes in different bacteria.</text>
</comment>
<gene>
    <name evidence="8" type="primary">cdaS</name>
    <name evidence="6" type="synonym">dacB</name>
    <name evidence="8" type="ORF">ACFFHF_16945</name>
</gene>
<keyword evidence="2 6" id="KW-0808">Transferase</keyword>
<dbReference type="Proteomes" id="UP001589738">
    <property type="component" value="Unassembled WGS sequence"/>
</dbReference>
<evidence type="ECO:0000256" key="4">
    <source>
        <dbReference type="ARBA" id="ARBA00022741"/>
    </source>
</evidence>
<keyword evidence="6" id="KW-1003">Cell membrane</keyword>
<dbReference type="Pfam" id="PF10372">
    <property type="entry name" value="CdaS_N"/>
    <property type="match status" value="1"/>
</dbReference>
<keyword evidence="6" id="KW-0472">Membrane</keyword>
<keyword evidence="4 6" id="KW-0547">Nucleotide-binding</keyword>
<reference evidence="8 9" key="1">
    <citation type="submission" date="2024-09" db="EMBL/GenBank/DDBJ databases">
        <authorList>
            <person name="Sun Q."/>
            <person name="Mori K."/>
        </authorList>
    </citation>
    <scope>NUCLEOTIDE SEQUENCE [LARGE SCALE GENOMIC DNA]</scope>
    <source>
        <strain evidence="8 9">CGMCC 1.9126</strain>
    </source>
</reference>
<evidence type="ECO:0000256" key="2">
    <source>
        <dbReference type="ARBA" id="ARBA00022679"/>
    </source>
</evidence>
<dbReference type="PIRSF" id="PIRSF004793">
    <property type="entry name" value="UCP004793"/>
    <property type="match status" value="1"/>
</dbReference>
<dbReference type="InterPro" id="IPR053472">
    <property type="entry name" value="DAC_CdaS-like"/>
</dbReference>
<evidence type="ECO:0000259" key="7">
    <source>
        <dbReference type="PROSITE" id="PS51794"/>
    </source>
</evidence>
<dbReference type="Pfam" id="PF02457">
    <property type="entry name" value="DAC"/>
    <property type="match status" value="1"/>
</dbReference>
<organism evidence="8 9">
    <name type="scientific">Robertmurraya beringensis</name>
    <dbReference type="NCBI Taxonomy" id="641660"/>
    <lineage>
        <taxon>Bacteria</taxon>
        <taxon>Bacillati</taxon>
        <taxon>Bacillota</taxon>
        <taxon>Bacilli</taxon>
        <taxon>Bacillales</taxon>
        <taxon>Bacillaceae</taxon>
        <taxon>Robertmurraya</taxon>
    </lineage>
</organism>
<evidence type="ECO:0000256" key="5">
    <source>
        <dbReference type="ARBA" id="ARBA00022840"/>
    </source>
</evidence>
<evidence type="ECO:0000313" key="9">
    <source>
        <dbReference type="Proteomes" id="UP001589738"/>
    </source>
</evidence>
<dbReference type="InterPro" id="IPR014046">
    <property type="entry name" value="C-di-AMP_synthase"/>
</dbReference>
<keyword evidence="6" id="KW-1133">Transmembrane helix</keyword>
<name>A0ABV6KU87_9BACI</name>
<dbReference type="InterPro" id="IPR036888">
    <property type="entry name" value="DNA_integrity_DisA_N_sf"/>
</dbReference>
<proteinExistence type="inferred from homology"/>
<dbReference type="InterPro" id="IPR003390">
    <property type="entry name" value="DNA_integrity_scan_DisA_N"/>
</dbReference>
<dbReference type="EC" id="2.7.7.85" evidence="6"/>
<dbReference type="InterPro" id="IPR034693">
    <property type="entry name" value="CdaS"/>
</dbReference>
<dbReference type="Gene3D" id="1.10.287.770">
    <property type="entry name" value="YojJ-like"/>
    <property type="match status" value="1"/>
</dbReference>
<dbReference type="PANTHER" id="PTHR34185:SF2">
    <property type="entry name" value="CYCLIC DI-AMP SYNTHASE CDAS"/>
    <property type="match status" value="1"/>
</dbReference>
<comment type="caution">
    <text evidence="8">The sequence shown here is derived from an EMBL/GenBank/DDBJ whole genome shotgun (WGS) entry which is preliminary data.</text>
</comment>
<evidence type="ECO:0000313" key="8">
    <source>
        <dbReference type="EMBL" id="MFC0476892.1"/>
    </source>
</evidence>
<dbReference type="SUPFAM" id="SSF143597">
    <property type="entry name" value="YojJ-like"/>
    <property type="match status" value="1"/>
</dbReference>
<sequence length="198" mass="22040">MYEQTRFQQDVKFMLSTIQEKTKSIQDTISEEDCCILSEFDLLLKLVSDAQSVASSYYLESYLSPYTTEYNQIAKAASTLSEKRHGALIVVERKQPLTEILHNGVIIGAKFSQTLLETIFYPGNPLHDGAVLIQNDFIHSAGNILPVSNQTFQSKKIGTRHRAALGLSEVTDAIMIVVSEETGRITFAINGNLHVVKT</sequence>
<dbReference type="GO" id="GO:0106408">
    <property type="term" value="F:diadenylate cyclase activity"/>
    <property type="evidence" value="ECO:0007669"/>
    <property type="project" value="UniProtKB-EC"/>
</dbReference>
<evidence type="ECO:0000256" key="3">
    <source>
        <dbReference type="ARBA" id="ARBA00022695"/>
    </source>
</evidence>
<dbReference type="PROSITE" id="PS51794">
    <property type="entry name" value="DAC"/>
    <property type="match status" value="1"/>
</dbReference>
<feature type="domain" description="DAC" evidence="7">
    <location>
        <begin position="51"/>
        <end position="198"/>
    </location>
</feature>
<dbReference type="InterPro" id="IPR019457">
    <property type="entry name" value="CdaS_N"/>
</dbReference>
<dbReference type="RefSeq" id="WP_377058654.1">
    <property type="nucleotide sequence ID" value="NZ_JBHLUU010000113.1"/>
</dbReference>
<protein>
    <recommendedName>
        <fullName evidence="6">Diadenylate cyclase</fullName>
        <shortName evidence="6">DAC</shortName>
        <ecNumber evidence="6">2.7.7.85</ecNumber>
    </recommendedName>
    <alternativeName>
        <fullName evidence="6">Cyclic-di-AMP synthase</fullName>
        <shortName evidence="6">c-di-AMP synthase</shortName>
    </alternativeName>
</protein>
<dbReference type="PANTHER" id="PTHR34185">
    <property type="entry name" value="DIADENYLATE CYCLASE"/>
    <property type="match status" value="1"/>
</dbReference>
<comment type="similarity">
    <text evidence="6">Belongs to the adenylate cyclase family. DacB/CdaS subfamily.</text>
</comment>
<comment type="subunit">
    <text evidence="6">Probably oligomerizes.</text>
</comment>
<keyword evidence="6" id="KW-0812">Transmembrane</keyword>
<dbReference type="Gene3D" id="3.40.1700.10">
    <property type="entry name" value="DNA integrity scanning protein, DisA, N-terminal domain"/>
    <property type="match status" value="1"/>
</dbReference>
<accession>A0ABV6KU87</accession>
<dbReference type="HAMAP" id="MF_00838">
    <property type="entry name" value="DacB"/>
    <property type="match status" value="1"/>
</dbReference>
<keyword evidence="9" id="KW-1185">Reference proteome</keyword>
<dbReference type="EMBL" id="JBHLUU010000113">
    <property type="protein sequence ID" value="MFC0476892.1"/>
    <property type="molecule type" value="Genomic_DNA"/>
</dbReference>
<evidence type="ECO:0000256" key="1">
    <source>
        <dbReference type="ARBA" id="ARBA00000877"/>
    </source>
</evidence>
<dbReference type="InterPro" id="IPR050338">
    <property type="entry name" value="DisA"/>
</dbReference>